<keyword evidence="3" id="KW-1185">Reference proteome</keyword>
<feature type="signal peptide" evidence="1">
    <location>
        <begin position="1"/>
        <end position="20"/>
    </location>
</feature>
<evidence type="ECO:0000313" key="3">
    <source>
        <dbReference type="Proteomes" id="UP000504844"/>
    </source>
</evidence>
<name>A0A6M8SZ78_9NEIS</name>
<accession>A0A6M8SZ78</accession>
<dbReference type="RefSeq" id="WP_173533590.1">
    <property type="nucleotide sequence ID" value="NZ_CP054143.1"/>
</dbReference>
<dbReference type="Proteomes" id="UP000504844">
    <property type="component" value="Chromosome"/>
</dbReference>
<protein>
    <recommendedName>
        <fullName evidence="4">Lipoprotein</fullName>
    </recommendedName>
</protein>
<dbReference type="KEGG" id="dee:HQN60_10480"/>
<dbReference type="PROSITE" id="PS51257">
    <property type="entry name" value="PROKAR_LIPOPROTEIN"/>
    <property type="match status" value="1"/>
</dbReference>
<feature type="chain" id="PRO_5026748777" description="Lipoprotein" evidence="1">
    <location>
        <begin position="21"/>
        <end position="190"/>
    </location>
</feature>
<sequence>MKKYQRLGACLLLASLGACSFGQQDRCLDQAGAAAGNQCTSADAPVVSRAAISASSTNVAQARSVLKVVGADRDANGCIASAGYQWSAMLGECIRLFERGIRFERYDAKASEPQSIFVVLSADRQQAEIFFATSDKPAILSAQKVLEGDVTPTLYQNKTEGLSILRAKDQFYIRYQGQLIYTANSLSPAR</sequence>
<reference evidence="2 3" key="1">
    <citation type="submission" date="2020-05" db="EMBL/GenBank/DDBJ databases">
        <title>Complete genome sequence of Deefgea sp. D17.</title>
        <authorList>
            <person name="Bae J.-W."/>
            <person name="Han J.E."/>
        </authorList>
    </citation>
    <scope>NUCLEOTIDE SEQUENCE [LARGE SCALE GENOMIC DNA]</scope>
    <source>
        <strain evidence="2 3">D17</strain>
    </source>
</reference>
<organism evidence="2 3">
    <name type="scientific">Deefgea piscis</name>
    <dbReference type="NCBI Taxonomy" id="2739061"/>
    <lineage>
        <taxon>Bacteria</taxon>
        <taxon>Pseudomonadati</taxon>
        <taxon>Pseudomonadota</taxon>
        <taxon>Betaproteobacteria</taxon>
        <taxon>Neisseriales</taxon>
        <taxon>Chitinibacteraceae</taxon>
        <taxon>Deefgea</taxon>
    </lineage>
</organism>
<evidence type="ECO:0008006" key="4">
    <source>
        <dbReference type="Google" id="ProtNLM"/>
    </source>
</evidence>
<dbReference type="AlphaFoldDB" id="A0A6M8SZ78"/>
<evidence type="ECO:0000313" key="2">
    <source>
        <dbReference type="EMBL" id="QKJ67087.1"/>
    </source>
</evidence>
<gene>
    <name evidence="2" type="ORF">HQN60_10480</name>
</gene>
<proteinExistence type="predicted"/>
<evidence type="ECO:0000256" key="1">
    <source>
        <dbReference type="SAM" id="SignalP"/>
    </source>
</evidence>
<keyword evidence="1" id="KW-0732">Signal</keyword>
<dbReference type="EMBL" id="CP054143">
    <property type="protein sequence ID" value="QKJ67087.1"/>
    <property type="molecule type" value="Genomic_DNA"/>
</dbReference>